<dbReference type="InterPro" id="IPR032675">
    <property type="entry name" value="LRR_dom_sf"/>
</dbReference>
<dbReference type="InterPro" id="IPR008271">
    <property type="entry name" value="Ser/Thr_kinase_AS"/>
</dbReference>
<dbReference type="SUPFAM" id="SSF56112">
    <property type="entry name" value="Protein kinase-like (PK-like)"/>
    <property type="match status" value="1"/>
</dbReference>
<dbReference type="FunFam" id="3.30.200.20:FF:000394">
    <property type="entry name" value="Leucine-rich repeat receptor-like protein kinase"/>
    <property type="match status" value="1"/>
</dbReference>
<keyword evidence="6 12" id="KW-0547">Nucleotide-binding</keyword>
<keyword evidence="10" id="KW-0472">Membrane</keyword>
<dbReference type="Gene3D" id="1.10.510.10">
    <property type="entry name" value="Transferase(Phosphotransferase) domain 1"/>
    <property type="match status" value="1"/>
</dbReference>
<evidence type="ECO:0000256" key="6">
    <source>
        <dbReference type="ARBA" id="ARBA00022741"/>
    </source>
</evidence>
<dbReference type="InterPro" id="IPR017441">
    <property type="entry name" value="Protein_kinase_ATP_BS"/>
</dbReference>
<dbReference type="Gene3D" id="3.30.200.20">
    <property type="entry name" value="Phosphorylase Kinase, domain 1"/>
    <property type="match status" value="1"/>
</dbReference>
<dbReference type="PROSITE" id="PS00107">
    <property type="entry name" value="PROTEIN_KINASE_ATP"/>
    <property type="match status" value="1"/>
</dbReference>
<dbReference type="GO" id="GO:0005886">
    <property type="term" value="C:plasma membrane"/>
    <property type="evidence" value="ECO:0007669"/>
    <property type="project" value="UniProtKB-SubCell"/>
</dbReference>
<dbReference type="GO" id="GO:0004674">
    <property type="term" value="F:protein serine/threonine kinase activity"/>
    <property type="evidence" value="ECO:0007669"/>
    <property type="project" value="UniProtKB-KW"/>
</dbReference>
<organism evidence="14 15">
    <name type="scientific">Leersia perrieri</name>
    <dbReference type="NCBI Taxonomy" id="77586"/>
    <lineage>
        <taxon>Eukaryota</taxon>
        <taxon>Viridiplantae</taxon>
        <taxon>Streptophyta</taxon>
        <taxon>Embryophyta</taxon>
        <taxon>Tracheophyta</taxon>
        <taxon>Spermatophyta</taxon>
        <taxon>Magnoliopsida</taxon>
        <taxon>Liliopsida</taxon>
        <taxon>Poales</taxon>
        <taxon>Poaceae</taxon>
        <taxon>BOP clade</taxon>
        <taxon>Oryzoideae</taxon>
        <taxon>Oryzeae</taxon>
        <taxon>Oryzinae</taxon>
        <taxon>Leersia</taxon>
    </lineage>
</organism>
<evidence type="ECO:0000313" key="15">
    <source>
        <dbReference type="Proteomes" id="UP000032180"/>
    </source>
</evidence>
<keyword evidence="3" id="KW-0597">Phosphoprotein</keyword>
<dbReference type="InterPro" id="IPR024788">
    <property type="entry name" value="Malectin-like_Carb-bd_dom"/>
</dbReference>
<evidence type="ECO:0000256" key="4">
    <source>
        <dbReference type="ARBA" id="ARBA00022679"/>
    </source>
</evidence>
<comment type="subcellular location">
    <subcellularLocation>
        <location evidence="1">Cell membrane</location>
        <topology evidence="1">Single-pass membrane protein</topology>
    </subcellularLocation>
</comment>
<dbReference type="eggNOG" id="ENOG502QQCZ">
    <property type="taxonomic scope" value="Eukaryota"/>
</dbReference>
<accession>A0A0D9XCV9</accession>
<dbReference type="PANTHER" id="PTHR45631:SF6">
    <property type="entry name" value="OS09G0352000 PROTEIN"/>
    <property type="match status" value="1"/>
</dbReference>
<evidence type="ECO:0000256" key="9">
    <source>
        <dbReference type="ARBA" id="ARBA00022989"/>
    </source>
</evidence>
<dbReference type="PANTHER" id="PTHR45631">
    <property type="entry name" value="OS07G0107800 PROTEIN-RELATED"/>
    <property type="match status" value="1"/>
</dbReference>
<dbReference type="InterPro" id="IPR011009">
    <property type="entry name" value="Kinase-like_dom_sf"/>
</dbReference>
<dbReference type="Gene3D" id="3.80.10.10">
    <property type="entry name" value="Ribonuclease Inhibitor"/>
    <property type="match status" value="1"/>
</dbReference>
<evidence type="ECO:0000256" key="11">
    <source>
        <dbReference type="ARBA" id="ARBA00023170"/>
    </source>
</evidence>
<keyword evidence="5" id="KW-0812">Transmembrane</keyword>
<keyword evidence="2" id="KW-0723">Serine/threonine-protein kinase</keyword>
<keyword evidence="11" id="KW-0675">Receptor</keyword>
<dbReference type="InterPro" id="IPR000719">
    <property type="entry name" value="Prot_kinase_dom"/>
</dbReference>
<evidence type="ECO:0000259" key="13">
    <source>
        <dbReference type="PROSITE" id="PS50011"/>
    </source>
</evidence>
<dbReference type="InterPro" id="IPR001245">
    <property type="entry name" value="Ser-Thr/Tyr_kinase_cat_dom"/>
</dbReference>
<evidence type="ECO:0000256" key="7">
    <source>
        <dbReference type="ARBA" id="ARBA00022777"/>
    </source>
</evidence>
<dbReference type="Pfam" id="PF12819">
    <property type="entry name" value="Malectin_like"/>
    <property type="match status" value="1"/>
</dbReference>
<dbReference type="GO" id="GO:0005524">
    <property type="term" value="F:ATP binding"/>
    <property type="evidence" value="ECO:0007669"/>
    <property type="project" value="UniProtKB-UniRule"/>
</dbReference>
<dbReference type="AlphaFoldDB" id="A0A0D9XCV9"/>
<dbReference type="SMART" id="SM00220">
    <property type="entry name" value="S_TKc"/>
    <property type="match status" value="1"/>
</dbReference>
<proteinExistence type="predicted"/>
<dbReference type="STRING" id="77586.A0A0D9XCV9"/>
<dbReference type="EnsemblPlants" id="LPERR09G04870.1">
    <property type="protein sequence ID" value="LPERR09G04870.1"/>
    <property type="gene ID" value="LPERR09G04870"/>
</dbReference>
<evidence type="ECO:0000256" key="5">
    <source>
        <dbReference type="ARBA" id="ARBA00022692"/>
    </source>
</evidence>
<dbReference type="PROSITE" id="PS50011">
    <property type="entry name" value="PROTEIN_KINASE_DOM"/>
    <property type="match status" value="1"/>
</dbReference>
<name>A0A0D9XCV9_9ORYZ</name>
<keyword evidence="4" id="KW-0808">Transferase</keyword>
<keyword evidence="8 12" id="KW-0067">ATP-binding</keyword>
<feature type="binding site" evidence="12">
    <location>
        <position position="273"/>
    </location>
    <ligand>
        <name>ATP</name>
        <dbReference type="ChEBI" id="CHEBI:30616"/>
    </ligand>
</feature>
<keyword evidence="9" id="KW-1133">Transmembrane helix</keyword>
<keyword evidence="7" id="KW-0418">Kinase</keyword>
<evidence type="ECO:0000256" key="1">
    <source>
        <dbReference type="ARBA" id="ARBA00004162"/>
    </source>
</evidence>
<dbReference type="FunFam" id="1.10.510.10:FF:000146">
    <property type="entry name" value="LRR receptor-like serine/threonine-protein kinase IOS1"/>
    <property type="match status" value="1"/>
</dbReference>
<keyword evidence="15" id="KW-1185">Reference proteome</keyword>
<feature type="domain" description="Protein kinase" evidence="13">
    <location>
        <begin position="245"/>
        <end position="517"/>
    </location>
</feature>
<dbReference type="Pfam" id="PF07714">
    <property type="entry name" value="PK_Tyr_Ser-Thr"/>
    <property type="match status" value="1"/>
</dbReference>
<evidence type="ECO:0000256" key="12">
    <source>
        <dbReference type="PROSITE-ProRule" id="PRU10141"/>
    </source>
</evidence>
<evidence type="ECO:0000256" key="2">
    <source>
        <dbReference type="ARBA" id="ARBA00022527"/>
    </source>
</evidence>
<dbReference type="Proteomes" id="UP000032180">
    <property type="component" value="Chromosome 9"/>
</dbReference>
<dbReference type="HOGENOM" id="CLU_000288_41_2_1"/>
<evidence type="ECO:0000256" key="3">
    <source>
        <dbReference type="ARBA" id="ARBA00022553"/>
    </source>
</evidence>
<protein>
    <recommendedName>
        <fullName evidence="13">Protein kinase domain-containing protein</fullName>
    </recommendedName>
</protein>
<evidence type="ECO:0000256" key="10">
    <source>
        <dbReference type="ARBA" id="ARBA00023136"/>
    </source>
</evidence>
<dbReference type="Gramene" id="LPERR09G04870.1">
    <property type="protein sequence ID" value="LPERR09G04870.1"/>
    <property type="gene ID" value="LPERR09G04870"/>
</dbReference>
<dbReference type="PROSITE" id="PS00108">
    <property type="entry name" value="PROTEIN_KINASE_ST"/>
    <property type="match status" value="1"/>
</dbReference>
<reference evidence="14" key="3">
    <citation type="submission" date="2015-04" db="UniProtKB">
        <authorList>
            <consortium name="EnsemblPlants"/>
        </authorList>
    </citation>
    <scope>IDENTIFICATION</scope>
</reference>
<sequence length="549" mass="61273">MASNPMWLNLSTSLNVQPESSFRLPSAVLGKAITVAGNGTMLNITWEDQTLHQFMVFAHFADFQNSKFRQFNVYFNTDQPFPYTAPYLADGCVYSSHWYRAIDGKFNITVSATAKSVLPPMLNAIEIYTLITHDSRTTFSKDFDAIMAIKFEYNVKKNWMGDPCFPTDFAWDGVKCRTIGDNISRIISIDLSNSNLHGVISSNFTLLKELEYLGPEPTNEKYHWDHLQKNENRQFTYEELEKFTDNFQQLIGEGGFGRVYHGCLEDSTEVAVKMLSGTSSSGLNGFLAEVESLTKVHHKNLVSLVGYCSEKAHLALVYEYMSKGNLFDHLRGKDCGGEILNWAMRVQILLDAAQGLNYLHKSCSRTIIHRDVKTSNILLGQSLQAKIADFGLSRTYLSDAQSHMSATVAGSMGYIDPEYYQTGWITESNDVYSFGVVLLEVATGELPILQGHGHIVQRVKQRVALGDIRSIADERLSGNYDINSMWKVVEIALMCTESVAARRPSMETVVVQLKESLAMEEAREDGGLYANSAGDAIAMLSTAFGPTAR</sequence>
<reference evidence="14 15" key="1">
    <citation type="submission" date="2012-08" db="EMBL/GenBank/DDBJ databases">
        <title>Oryza genome evolution.</title>
        <authorList>
            <person name="Wing R.A."/>
        </authorList>
    </citation>
    <scope>NUCLEOTIDE SEQUENCE</scope>
</reference>
<reference evidence="15" key="2">
    <citation type="submission" date="2013-12" db="EMBL/GenBank/DDBJ databases">
        <authorList>
            <person name="Yu Y."/>
            <person name="Lee S."/>
            <person name="de Baynast K."/>
            <person name="Wissotski M."/>
            <person name="Liu L."/>
            <person name="Talag J."/>
            <person name="Goicoechea J."/>
            <person name="Angelova A."/>
            <person name="Jetty R."/>
            <person name="Kudrna D."/>
            <person name="Golser W."/>
            <person name="Rivera L."/>
            <person name="Zhang J."/>
            <person name="Wing R."/>
        </authorList>
    </citation>
    <scope>NUCLEOTIDE SEQUENCE</scope>
</reference>
<evidence type="ECO:0000313" key="14">
    <source>
        <dbReference type="EnsemblPlants" id="LPERR09G04870.1"/>
    </source>
</evidence>
<evidence type="ECO:0000256" key="8">
    <source>
        <dbReference type="ARBA" id="ARBA00022840"/>
    </source>
</evidence>